<feature type="transmembrane region" description="Helical" evidence="1">
    <location>
        <begin position="262"/>
        <end position="282"/>
    </location>
</feature>
<evidence type="ECO:0000313" key="2">
    <source>
        <dbReference type="EMBL" id="RNE64165.1"/>
    </source>
</evidence>
<dbReference type="Pfam" id="PF12679">
    <property type="entry name" value="ABC2_membrane_2"/>
    <property type="match status" value="1"/>
</dbReference>
<keyword evidence="1" id="KW-0812">Transmembrane</keyword>
<evidence type="ECO:0000256" key="1">
    <source>
        <dbReference type="SAM" id="Phobius"/>
    </source>
</evidence>
<dbReference type="AlphaFoldDB" id="A0A3M8LFR2"/>
<feature type="transmembrane region" description="Helical" evidence="1">
    <location>
        <begin position="77"/>
        <end position="102"/>
    </location>
</feature>
<protein>
    <submittedName>
        <fullName evidence="2">ABC transporter permease</fullName>
    </submittedName>
</protein>
<comment type="caution">
    <text evidence="2">The sequence shown here is derived from an EMBL/GenBank/DDBJ whole genome shotgun (WGS) entry which is preliminary data.</text>
</comment>
<dbReference type="PANTHER" id="PTHR37305:SF1">
    <property type="entry name" value="MEMBRANE PROTEIN"/>
    <property type="match status" value="1"/>
</dbReference>
<keyword evidence="1" id="KW-0472">Membrane</keyword>
<gene>
    <name evidence="2" type="ORF">EEJ31_04660</name>
</gene>
<dbReference type="EMBL" id="RDSR01000005">
    <property type="protein sequence ID" value="RNE64165.1"/>
    <property type="molecule type" value="Genomic_DNA"/>
</dbReference>
<dbReference type="RefSeq" id="WP_123045124.1">
    <property type="nucleotide sequence ID" value="NZ_RDSR01000005.1"/>
</dbReference>
<accession>A0A3M8LFR2</accession>
<dbReference type="PANTHER" id="PTHR37305">
    <property type="entry name" value="INTEGRAL MEMBRANE PROTEIN-RELATED"/>
    <property type="match status" value="1"/>
</dbReference>
<sequence>MTATTLTPTRRAASQLTFGGILRSEWIKLTSLRSTVWSFALIVLLSLGFGLLLASTFSRLDPTGQPVQMDASSARDITVTICTAGLMVGQLIAAVLGVLVMSGEYSTGMIKSTLAAVPTRLPVLWAKAIVLFVSTTLVGLVTVFLVFAVTAPVRTGRGIDASLGDPALLLALVGGAVYLGLVAVFALGVGTVVRSSAGGIAVALGVMLVLPVLVQMLGSVAEWARGITPNLLSNAGQAMYAVPVELPPGVDAGPGAALPPGVASLVVLAWALVALALGAVALRRRDA</sequence>
<reference evidence="2 3" key="1">
    <citation type="submission" date="2018-11" db="EMBL/GenBank/DDBJ databases">
        <title>Cryobacterium sp. nov., isolated from rhizosphere soil of lettuce.</title>
        <authorList>
            <person name="Wang Y."/>
        </authorList>
    </citation>
    <scope>NUCLEOTIDE SEQUENCE [LARGE SCALE GENOMIC DNA]</scope>
    <source>
        <strain evidence="2 3">NEAU-85</strain>
    </source>
</reference>
<proteinExistence type="predicted"/>
<evidence type="ECO:0000313" key="3">
    <source>
        <dbReference type="Proteomes" id="UP000279859"/>
    </source>
</evidence>
<keyword evidence="3" id="KW-1185">Reference proteome</keyword>
<dbReference type="GO" id="GO:0005886">
    <property type="term" value="C:plasma membrane"/>
    <property type="evidence" value="ECO:0007669"/>
    <property type="project" value="UniProtKB-SubCell"/>
</dbReference>
<feature type="transmembrane region" description="Helical" evidence="1">
    <location>
        <begin position="200"/>
        <end position="221"/>
    </location>
</feature>
<dbReference type="Proteomes" id="UP000279859">
    <property type="component" value="Unassembled WGS sequence"/>
</dbReference>
<organism evidence="2 3">
    <name type="scientific">Cryobacterium tepidiphilum</name>
    <dbReference type="NCBI Taxonomy" id="2486026"/>
    <lineage>
        <taxon>Bacteria</taxon>
        <taxon>Bacillati</taxon>
        <taxon>Actinomycetota</taxon>
        <taxon>Actinomycetes</taxon>
        <taxon>Micrococcales</taxon>
        <taxon>Microbacteriaceae</taxon>
        <taxon>Cryobacterium</taxon>
    </lineage>
</organism>
<feature type="transmembrane region" description="Helical" evidence="1">
    <location>
        <begin position="167"/>
        <end position="193"/>
    </location>
</feature>
<dbReference type="GO" id="GO:0140359">
    <property type="term" value="F:ABC-type transporter activity"/>
    <property type="evidence" value="ECO:0007669"/>
    <property type="project" value="InterPro"/>
</dbReference>
<dbReference type="OrthoDB" id="3297477at2"/>
<feature type="transmembrane region" description="Helical" evidence="1">
    <location>
        <begin position="123"/>
        <end position="147"/>
    </location>
</feature>
<keyword evidence="1" id="KW-1133">Transmembrane helix</keyword>
<name>A0A3M8LFR2_9MICO</name>
<feature type="transmembrane region" description="Helical" evidence="1">
    <location>
        <begin position="36"/>
        <end position="57"/>
    </location>
</feature>